<comment type="caution">
    <text evidence="13">The sequence shown here is derived from an EMBL/GenBank/DDBJ whole genome shotgun (WGS) entry which is preliminary data.</text>
</comment>
<feature type="active site" description="Nucleophile" evidence="10">
    <location>
        <position position="16"/>
    </location>
</feature>
<evidence type="ECO:0000313" key="13">
    <source>
        <dbReference type="EMBL" id="ERK55868.1"/>
    </source>
</evidence>
<evidence type="ECO:0000256" key="12">
    <source>
        <dbReference type="PIRSR" id="PIRSR605002-3"/>
    </source>
</evidence>
<evidence type="ECO:0000256" key="5">
    <source>
        <dbReference type="ARBA" id="ARBA00012730"/>
    </source>
</evidence>
<dbReference type="SUPFAM" id="SSF56784">
    <property type="entry name" value="HAD-like"/>
    <property type="match status" value="1"/>
</dbReference>
<dbReference type="Gene3D" id="3.40.50.1000">
    <property type="entry name" value="HAD superfamily/HAD-like"/>
    <property type="match status" value="1"/>
</dbReference>
<comment type="pathway">
    <text evidence="2">Nucleotide-sugar biosynthesis; GDP-alpha-D-mannose biosynthesis; alpha-D-mannose 1-phosphate from D-fructose 6-phosphate: step 2/2.</text>
</comment>
<keyword evidence="7 12" id="KW-0479">Metal-binding</keyword>
<dbReference type="EC" id="5.4.2.8" evidence="5"/>
<dbReference type="GO" id="GO:0005737">
    <property type="term" value="C:cytoplasm"/>
    <property type="evidence" value="ECO:0007669"/>
    <property type="project" value="UniProtKB-SubCell"/>
</dbReference>
<comment type="cofactor">
    <cofactor evidence="12">
        <name>Mg(2+)</name>
        <dbReference type="ChEBI" id="CHEBI:18420"/>
    </cofactor>
</comment>
<feature type="binding site" evidence="12">
    <location>
        <position position="16"/>
    </location>
    <ligand>
        <name>Mg(2+)</name>
        <dbReference type="ChEBI" id="CHEBI:18420"/>
        <label>1</label>
    </ligand>
</feature>
<dbReference type="Pfam" id="PF03332">
    <property type="entry name" value="PMM"/>
    <property type="match status" value="1"/>
</dbReference>
<dbReference type="InterPro" id="IPR005002">
    <property type="entry name" value="PMM"/>
</dbReference>
<feature type="binding site" evidence="11">
    <location>
        <position position="186"/>
    </location>
    <ligand>
        <name>alpha-D-mannose 1-phosphate</name>
        <dbReference type="ChEBI" id="CHEBI:58409"/>
    </ligand>
</feature>
<feature type="binding site" evidence="12">
    <location>
        <position position="219"/>
    </location>
    <ligand>
        <name>Mg(2+)</name>
        <dbReference type="ChEBI" id="CHEBI:18420"/>
        <label>1</label>
    </ligand>
</feature>
<gene>
    <name evidence="13" type="ORF">HMPREF0682_0199</name>
</gene>
<dbReference type="AlphaFoldDB" id="U2RQN3"/>
<dbReference type="Gene3D" id="3.30.1240.20">
    <property type="match status" value="1"/>
</dbReference>
<evidence type="ECO:0000256" key="7">
    <source>
        <dbReference type="ARBA" id="ARBA00022723"/>
    </source>
</evidence>
<accession>U2RQN3</accession>
<keyword evidence="14" id="KW-1185">Reference proteome</keyword>
<dbReference type="GeneID" id="95360687"/>
<comment type="similarity">
    <text evidence="3">Belongs to the eukaryotic PMM family.</text>
</comment>
<dbReference type="Proteomes" id="UP000017052">
    <property type="component" value="Unassembled WGS sequence"/>
</dbReference>
<protein>
    <recommendedName>
        <fullName evidence="5">phosphomannomutase</fullName>
        <ecNumber evidence="5">5.4.2.8</ecNumber>
    </recommendedName>
</protein>
<reference evidence="13" key="1">
    <citation type="submission" date="2013-08" db="EMBL/GenBank/DDBJ databases">
        <authorList>
            <person name="Durkin A.S."/>
            <person name="Haft D.R."/>
            <person name="McCorrison J."/>
            <person name="Torralba M."/>
            <person name="Gillis M."/>
            <person name="Haft D.H."/>
            <person name="Methe B."/>
            <person name="Sutton G."/>
            <person name="Nelson K.E."/>
        </authorList>
    </citation>
    <scope>NUCLEOTIDE SEQUENCE [LARGE SCALE GENOMIC DNA]</scope>
    <source>
        <strain evidence="13">F0233</strain>
    </source>
</reference>
<dbReference type="RefSeq" id="WP_021797505.1">
    <property type="nucleotide sequence ID" value="NZ_ACVN02000173.1"/>
</dbReference>
<evidence type="ECO:0000256" key="10">
    <source>
        <dbReference type="PIRSR" id="PIRSR605002-1"/>
    </source>
</evidence>
<sequence>MVHELSEGFPALIAFDLDDTLAPSKSPLPAGMGAALRALLAVRPVCIISGGQFGQFRSQVLDRLPADADLGGLHLMPTCGTRYMRFVDGAWCELYAHDLEPDQRRAAIDSIEHRAAELGLWEPDGTVDGERIEDRGSQITYSALGQEAPVDAKRSWDPDGAKREALRAAIAGDLPGLEVRAGGSTSIDITRRGIDKAYGINQLSAQTGIPLTGILFVGDRLMPGGNDHPVRTIGVPCHQVADHHETLDYLGALIPVLAAGRRPGDELLDLLEPLA</sequence>
<keyword evidence="6" id="KW-0963">Cytoplasm</keyword>
<keyword evidence="9" id="KW-0413">Isomerase</keyword>
<evidence type="ECO:0000256" key="1">
    <source>
        <dbReference type="ARBA" id="ARBA00004496"/>
    </source>
</evidence>
<evidence type="ECO:0000256" key="6">
    <source>
        <dbReference type="ARBA" id="ARBA00022490"/>
    </source>
</evidence>
<comment type="subcellular location">
    <subcellularLocation>
        <location evidence="1">Cytoplasm</location>
    </subcellularLocation>
</comment>
<dbReference type="OrthoDB" id="2241234at2"/>
<dbReference type="InterPro" id="IPR036412">
    <property type="entry name" value="HAD-like_sf"/>
</dbReference>
<evidence type="ECO:0000256" key="11">
    <source>
        <dbReference type="PIRSR" id="PIRSR605002-2"/>
    </source>
</evidence>
<keyword evidence="8 12" id="KW-0460">Magnesium</keyword>
<evidence type="ECO:0000256" key="3">
    <source>
        <dbReference type="ARBA" id="ARBA00009736"/>
    </source>
</evidence>
<dbReference type="GO" id="GO:0004615">
    <property type="term" value="F:phosphomannomutase activity"/>
    <property type="evidence" value="ECO:0007669"/>
    <property type="project" value="UniProtKB-EC"/>
</dbReference>
<feature type="active site" description="Proton donor/acceptor" evidence="10">
    <location>
        <position position="18"/>
    </location>
</feature>
<dbReference type="UniPathway" id="UPA00126">
    <property type="reaction ID" value="UER00424"/>
</dbReference>
<dbReference type="NCBIfam" id="TIGR01484">
    <property type="entry name" value="HAD-SF-IIB"/>
    <property type="match status" value="1"/>
</dbReference>
<feature type="binding site" evidence="11">
    <location>
        <position position="188"/>
    </location>
    <ligand>
        <name>alpha-D-mannose 1-phosphate</name>
        <dbReference type="ChEBI" id="CHEBI:58409"/>
    </ligand>
</feature>
<name>U2RQN3_9ACTN</name>
<dbReference type="GO" id="GO:0046872">
    <property type="term" value="F:metal ion binding"/>
    <property type="evidence" value="ECO:0007669"/>
    <property type="project" value="UniProtKB-KW"/>
</dbReference>
<dbReference type="InterPro" id="IPR023214">
    <property type="entry name" value="HAD_sf"/>
</dbReference>
<feature type="binding site" evidence="11">
    <location>
        <position position="135"/>
    </location>
    <ligand>
        <name>alpha-D-mannose 1-phosphate</name>
        <dbReference type="ChEBI" id="CHEBI:58409"/>
    </ligand>
</feature>
<feature type="binding site" evidence="12">
    <location>
        <position position="18"/>
    </location>
    <ligand>
        <name>Mg(2+)</name>
        <dbReference type="ChEBI" id="CHEBI:18420"/>
        <label>1</label>
    </ligand>
</feature>
<dbReference type="InterPro" id="IPR043169">
    <property type="entry name" value="PMM_cap"/>
</dbReference>
<evidence type="ECO:0000256" key="4">
    <source>
        <dbReference type="ARBA" id="ARBA00011738"/>
    </source>
</evidence>
<dbReference type="EMBL" id="ACVN02000173">
    <property type="protein sequence ID" value="ERK55868.1"/>
    <property type="molecule type" value="Genomic_DNA"/>
</dbReference>
<evidence type="ECO:0000256" key="8">
    <source>
        <dbReference type="ARBA" id="ARBA00022842"/>
    </source>
</evidence>
<proteinExistence type="inferred from homology"/>
<evidence type="ECO:0000256" key="9">
    <source>
        <dbReference type="ARBA" id="ARBA00023235"/>
    </source>
</evidence>
<comment type="subunit">
    <text evidence="4">Homodimer.</text>
</comment>
<dbReference type="GO" id="GO:0016791">
    <property type="term" value="F:phosphatase activity"/>
    <property type="evidence" value="ECO:0007669"/>
    <property type="project" value="UniProtKB-ARBA"/>
</dbReference>
<evidence type="ECO:0000313" key="14">
    <source>
        <dbReference type="Proteomes" id="UP000017052"/>
    </source>
</evidence>
<evidence type="ECO:0000256" key="2">
    <source>
        <dbReference type="ARBA" id="ARBA00004699"/>
    </source>
</evidence>
<dbReference type="GO" id="GO:0009298">
    <property type="term" value="P:GDP-mannose biosynthetic process"/>
    <property type="evidence" value="ECO:0007669"/>
    <property type="project" value="UniProtKB-UniPathway"/>
</dbReference>
<dbReference type="InterPro" id="IPR006379">
    <property type="entry name" value="HAD-SF_hydro_IIB"/>
</dbReference>
<organism evidence="13 14">
    <name type="scientific">Propionibacterium acidifaciens F0233</name>
    <dbReference type="NCBI Taxonomy" id="553198"/>
    <lineage>
        <taxon>Bacteria</taxon>
        <taxon>Bacillati</taxon>
        <taxon>Actinomycetota</taxon>
        <taxon>Actinomycetes</taxon>
        <taxon>Propionibacteriales</taxon>
        <taxon>Propionibacteriaceae</taxon>
        <taxon>Propionibacterium</taxon>
    </lineage>
</organism>